<keyword evidence="3" id="KW-1185">Reference proteome</keyword>
<dbReference type="AlphaFoldDB" id="A0A9D4V959"/>
<accession>A0A9D4V959</accession>
<protein>
    <submittedName>
        <fullName evidence="2">Uncharacterized protein</fullName>
    </submittedName>
</protein>
<evidence type="ECO:0000256" key="1">
    <source>
        <dbReference type="SAM" id="MobiDB-lite"/>
    </source>
</evidence>
<reference evidence="2" key="1">
    <citation type="submission" date="2021-01" db="EMBL/GenBank/DDBJ databases">
        <title>Adiantum capillus-veneris genome.</title>
        <authorList>
            <person name="Fang Y."/>
            <person name="Liao Q."/>
        </authorList>
    </citation>
    <scope>NUCLEOTIDE SEQUENCE</scope>
    <source>
        <strain evidence="2">H3</strain>
        <tissue evidence="2">Leaf</tissue>
    </source>
</reference>
<feature type="region of interest" description="Disordered" evidence="1">
    <location>
        <begin position="80"/>
        <end position="101"/>
    </location>
</feature>
<gene>
    <name evidence="2" type="ORF">GOP47_0001913</name>
</gene>
<dbReference type="Proteomes" id="UP000886520">
    <property type="component" value="Chromosome 2"/>
</dbReference>
<sequence length="157" mass="17047">MQVASLEGIWADAKAESSKRNRRRVPRRQVASLEARIWADARVEFNKTKSESSKTKSGFGSAAWDLVASGSATSWNLSALRNGGARAESSETKSESSKTKCGFGSAAWDLVPTGSSTTWDLSALHKRRLVVSAGRVPGRQVALLEERARIRNGLIEE</sequence>
<organism evidence="2 3">
    <name type="scientific">Adiantum capillus-veneris</name>
    <name type="common">Maidenhair fern</name>
    <dbReference type="NCBI Taxonomy" id="13818"/>
    <lineage>
        <taxon>Eukaryota</taxon>
        <taxon>Viridiplantae</taxon>
        <taxon>Streptophyta</taxon>
        <taxon>Embryophyta</taxon>
        <taxon>Tracheophyta</taxon>
        <taxon>Polypodiopsida</taxon>
        <taxon>Polypodiidae</taxon>
        <taxon>Polypodiales</taxon>
        <taxon>Pteridineae</taxon>
        <taxon>Pteridaceae</taxon>
        <taxon>Vittarioideae</taxon>
        <taxon>Adiantum</taxon>
    </lineage>
</organism>
<evidence type="ECO:0000313" key="2">
    <source>
        <dbReference type="EMBL" id="KAI5082170.1"/>
    </source>
</evidence>
<name>A0A9D4V959_ADICA</name>
<feature type="compositionally biased region" description="Basic and acidic residues" evidence="1">
    <location>
        <begin position="88"/>
        <end position="98"/>
    </location>
</feature>
<comment type="caution">
    <text evidence="2">The sequence shown here is derived from an EMBL/GenBank/DDBJ whole genome shotgun (WGS) entry which is preliminary data.</text>
</comment>
<proteinExistence type="predicted"/>
<dbReference type="EMBL" id="JABFUD020000003">
    <property type="protein sequence ID" value="KAI5082170.1"/>
    <property type="molecule type" value="Genomic_DNA"/>
</dbReference>
<evidence type="ECO:0000313" key="3">
    <source>
        <dbReference type="Proteomes" id="UP000886520"/>
    </source>
</evidence>